<keyword evidence="9" id="KW-0961">Cell wall biogenesis/degradation</keyword>
<reference evidence="12" key="1">
    <citation type="submission" date="2022-01" db="EMBL/GenBank/DDBJ databases">
        <title>Comparative genomics reveals a dynamic genome evolution in the ectomycorrhizal milk-cap (Lactarius) mushrooms.</title>
        <authorList>
            <consortium name="DOE Joint Genome Institute"/>
            <person name="Lebreton A."/>
            <person name="Tang N."/>
            <person name="Kuo A."/>
            <person name="LaButti K."/>
            <person name="Drula E."/>
            <person name="Barry K."/>
            <person name="Clum A."/>
            <person name="Lipzen A."/>
            <person name="Mousain D."/>
            <person name="Ng V."/>
            <person name="Wang R."/>
            <person name="Wang X."/>
            <person name="Dai Y."/>
            <person name="Henrissat B."/>
            <person name="Grigoriev I.V."/>
            <person name="Guerin-Laguette A."/>
            <person name="Yu F."/>
            <person name="Martin F.M."/>
        </authorList>
    </citation>
    <scope>NUCLEOTIDE SEQUENCE</scope>
    <source>
        <strain evidence="12">QP</strain>
    </source>
</reference>
<comment type="similarity">
    <text evidence="2">Belongs to the BIG1 family.</text>
</comment>
<dbReference type="PANTHER" id="PTHR28285">
    <property type="entry name" value="PROTEIN BIG1"/>
    <property type="match status" value="1"/>
</dbReference>
<evidence type="ECO:0000256" key="1">
    <source>
        <dbReference type="ARBA" id="ARBA00004115"/>
    </source>
</evidence>
<evidence type="ECO:0000313" key="13">
    <source>
        <dbReference type="Proteomes" id="UP001201163"/>
    </source>
</evidence>
<protein>
    <recommendedName>
        <fullName evidence="3">Protein BIG1</fullName>
    </recommendedName>
</protein>
<feature type="chain" id="PRO_5042123350" description="Protein BIG1" evidence="11">
    <location>
        <begin position="20"/>
        <end position="273"/>
    </location>
</feature>
<evidence type="ECO:0000256" key="9">
    <source>
        <dbReference type="ARBA" id="ARBA00023316"/>
    </source>
</evidence>
<evidence type="ECO:0000256" key="2">
    <source>
        <dbReference type="ARBA" id="ARBA00008203"/>
    </source>
</evidence>
<keyword evidence="6" id="KW-0256">Endoplasmic reticulum</keyword>
<keyword evidence="5 11" id="KW-0732">Signal</keyword>
<evidence type="ECO:0000256" key="3">
    <source>
        <dbReference type="ARBA" id="ARBA00022089"/>
    </source>
</evidence>
<dbReference type="GO" id="GO:0009272">
    <property type="term" value="P:fungal-type cell wall biogenesis"/>
    <property type="evidence" value="ECO:0007669"/>
    <property type="project" value="TreeGrafter"/>
</dbReference>
<evidence type="ECO:0000256" key="7">
    <source>
        <dbReference type="ARBA" id="ARBA00022989"/>
    </source>
</evidence>
<evidence type="ECO:0000256" key="10">
    <source>
        <dbReference type="SAM" id="Phobius"/>
    </source>
</evidence>
<accession>A0AAD4LT83</accession>
<feature type="signal peptide" evidence="11">
    <location>
        <begin position="1"/>
        <end position="19"/>
    </location>
</feature>
<name>A0AAD4LT83_9AGAM</name>
<sequence>MRSSPFIFALAASFSTALAFSGTNPVVAWSSHRSDAVTKPSAVVLSSGTPHWDDVSVQMFGDGLCEFDAVVLVDQPGLHASDLRSLSPESFVATRLRDSPSSSQLPYVRFPHQGDSLQDLADRVTQRCGAQRLSFPVGEGPEDLESNGKHVLSLSMPEITENAGARRDFVTEHEARLASELERIERTFPRHVVVFAGSRRQDDSAPEPAPSPPAGGILARYQLLTPALISALLLTFFVLIPIVLFGVSALASIQSPLHVNATKGYSADEKKNQ</sequence>
<evidence type="ECO:0000256" key="6">
    <source>
        <dbReference type="ARBA" id="ARBA00022824"/>
    </source>
</evidence>
<proteinExistence type="inferred from homology"/>
<dbReference type="PANTHER" id="PTHR28285:SF1">
    <property type="entry name" value="PROTEIN BIG1"/>
    <property type="match status" value="1"/>
</dbReference>
<keyword evidence="7 10" id="KW-1133">Transmembrane helix</keyword>
<evidence type="ECO:0000313" key="12">
    <source>
        <dbReference type="EMBL" id="KAH8999532.1"/>
    </source>
</evidence>
<dbReference type="InterPro" id="IPR037654">
    <property type="entry name" value="Big1"/>
</dbReference>
<gene>
    <name evidence="12" type="ORF">EDB92DRAFT_2081697</name>
</gene>
<evidence type="ECO:0000256" key="11">
    <source>
        <dbReference type="SAM" id="SignalP"/>
    </source>
</evidence>
<dbReference type="Proteomes" id="UP001201163">
    <property type="component" value="Unassembled WGS sequence"/>
</dbReference>
<comment type="caution">
    <text evidence="12">The sequence shown here is derived from an EMBL/GenBank/DDBJ whole genome shotgun (WGS) entry which is preliminary data.</text>
</comment>
<comment type="subcellular location">
    <subcellularLocation>
        <location evidence="1">Endoplasmic reticulum membrane</location>
        <topology evidence="1">Single-pass type I membrane protein</topology>
    </subcellularLocation>
</comment>
<dbReference type="GO" id="GO:0005789">
    <property type="term" value="C:endoplasmic reticulum membrane"/>
    <property type="evidence" value="ECO:0007669"/>
    <property type="project" value="UniProtKB-SubCell"/>
</dbReference>
<evidence type="ECO:0000256" key="8">
    <source>
        <dbReference type="ARBA" id="ARBA00023136"/>
    </source>
</evidence>
<evidence type="ECO:0000256" key="5">
    <source>
        <dbReference type="ARBA" id="ARBA00022729"/>
    </source>
</evidence>
<dbReference type="GO" id="GO:0071555">
    <property type="term" value="P:cell wall organization"/>
    <property type="evidence" value="ECO:0007669"/>
    <property type="project" value="UniProtKB-KW"/>
</dbReference>
<keyword evidence="13" id="KW-1185">Reference proteome</keyword>
<evidence type="ECO:0000256" key="4">
    <source>
        <dbReference type="ARBA" id="ARBA00022692"/>
    </source>
</evidence>
<keyword evidence="4 10" id="KW-0812">Transmembrane</keyword>
<keyword evidence="8 10" id="KW-0472">Membrane</keyword>
<dbReference type="GO" id="GO:0006078">
    <property type="term" value="P:(1-&gt;6)-beta-D-glucan biosynthetic process"/>
    <property type="evidence" value="ECO:0007669"/>
    <property type="project" value="TreeGrafter"/>
</dbReference>
<dbReference type="EMBL" id="JAKELL010000004">
    <property type="protein sequence ID" value="KAH8999532.1"/>
    <property type="molecule type" value="Genomic_DNA"/>
</dbReference>
<dbReference type="AlphaFoldDB" id="A0AAD4LT83"/>
<feature type="transmembrane region" description="Helical" evidence="10">
    <location>
        <begin position="227"/>
        <end position="253"/>
    </location>
</feature>
<organism evidence="12 13">
    <name type="scientific">Lactarius akahatsu</name>
    <dbReference type="NCBI Taxonomy" id="416441"/>
    <lineage>
        <taxon>Eukaryota</taxon>
        <taxon>Fungi</taxon>
        <taxon>Dikarya</taxon>
        <taxon>Basidiomycota</taxon>
        <taxon>Agaricomycotina</taxon>
        <taxon>Agaricomycetes</taxon>
        <taxon>Russulales</taxon>
        <taxon>Russulaceae</taxon>
        <taxon>Lactarius</taxon>
    </lineage>
</organism>